<feature type="transmembrane region" description="Helical" evidence="7">
    <location>
        <begin position="286"/>
        <end position="306"/>
    </location>
</feature>
<dbReference type="Pfam" id="PF07690">
    <property type="entry name" value="MFS_1"/>
    <property type="match status" value="1"/>
</dbReference>
<keyword evidence="6 7" id="KW-0472">Membrane</keyword>
<dbReference type="PANTHER" id="PTHR43045:SF1">
    <property type="entry name" value="SHIKIMATE TRANSPORTER"/>
    <property type="match status" value="1"/>
</dbReference>
<dbReference type="InterPro" id="IPR011701">
    <property type="entry name" value="MFS"/>
</dbReference>
<feature type="domain" description="Major facilitator superfamily (MFS) profile" evidence="8">
    <location>
        <begin position="26"/>
        <end position="435"/>
    </location>
</feature>
<feature type="transmembrane region" description="Helical" evidence="7">
    <location>
        <begin position="409"/>
        <end position="431"/>
    </location>
</feature>
<feature type="transmembrane region" description="Helical" evidence="7">
    <location>
        <begin position="380"/>
        <end position="403"/>
    </location>
</feature>
<feature type="transmembrane region" description="Helical" evidence="7">
    <location>
        <begin position="66"/>
        <end position="87"/>
    </location>
</feature>
<comment type="caution">
    <text evidence="9">The sequence shown here is derived from an EMBL/GenBank/DDBJ whole genome shotgun (WGS) entry which is preliminary data.</text>
</comment>
<feature type="transmembrane region" description="Helical" evidence="7">
    <location>
        <begin position="202"/>
        <end position="221"/>
    </location>
</feature>
<evidence type="ECO:0000256" key="5">
    <source>
        <dbReference type="ARBA" id="ARBA00022989"/>
    </source>
</evidence>
<evidence type="ECO:0000256" key="6">
    <source>
        <dbReference type="ARBA" id="ARBA00023136"/>
    </source>
</evidence>
<keyword evidence="2" id="KW-0813">Transport</keyword>
<dbReference type="InterPro" id="IPR036259">
    <property type="entry name" value="MFS_trans_sf"/>
</dbReference>
<dbReference type="Gene3D" id="1.20.1250.20">
    <property type="entry name" value="MFS general substrate transporter like domains"/>
    <property type="match status" value="1"/>
</dbReference>
<evidence type="ECO:0000256" key="1">
    <source>
        <dbReference type="ARBA" id="ARBA00004651"/>
    </source>
</evidence>
<dbReference type="PANTHER" id="PTHR43045">
    <property type="entry name" value="SHIKIMATE TRANSPORTER"/>
    <property type="match status" value="1"/>
</dbReference>
<feature type="transmembrane region" description="Helical" evidence="7">
    <location>
        <begin position="252"/>
        <end position="274"/>
    </location>
</feature>
<feature type="transmembrane region" description="Helical" evidence="7">
    <location>
        <begin position="343"/>
        <end position="368"/>
    </location>
</feature>
<comment type="subcellular location">
    <subcellularLocation>
        <location evidence="1">Cell membrane</location>
        <topology evidence="1">Multi-pass membrane protein</topology>
    </subcellularLocation>
</comment>
<evidence type="ECO:0000256" key="4">
    <source>
        <dbReference type="ARBA" id="ARBA00022692"/>
    </source>
</evidence>
<keyword evidence="5 7" id="KW-1133">Transmembrane helix</keyword>
<proteinExistence type="predicted"/>
<feature type="transmembrane region" description="Helical" evidence="7">
    <location>
        <begin position="166"/>
        <end position="190"/>
    </location>
</feature>
<keyword evidence="3" id="KW-1003">Cell membrane</keyword>
<dbReference type="SUPFAM" id="SSF103473">
    <property type="entry name" value="MFS general substrate transporter"/>
    <property type="match status" value="1"/>
</dbReference>
<dbReference type="PROSITE" id="PS50850">
    <property type="entry name" value="MFS"/>
    <property type="match status" value="1"/>
</dbReference>
<reference evidence="10" key="1">
    <citation type="journal article" date="2019" name="Int. J. Syst. Evol. Microbiol.">
        <title>The Global Catalogue of Microorganisms (GCM) 10K type strain sequencing project: providing services to taxonomists for standard genome sequencing and annotation.</title>
        <authorList>
            <consortium name="The Broad Institute Genomics Platform"/>
            <consortium name="The Broad Institute Genome Sequencing Center for Infectious Disease"/>
            <person name="Wu L."/>
            <person name="Ma J."/>
        </authorList>
    </citation>
    <scope>NUCLEOTIDE SEQUENCE [LARGE SCALE GENOMIC DNA]</scope>
    <source>
        <strain evidence="10">JCM 30346</strain>
    </source>
</reference>
<organism evidence="9 10">
    <name type="scientific">Sphaerisporangium aureirubrum</name>
    <dbReference type="NCBI Taxonomy" id="1544736"/>
    <lineage>
        <taxon>Bacteria</taxon>
        <taxon>Bacillati</taxon>
        <taxon>Actinomycetota</taxon>
        <taxon>Actinomycetes</taxon>
        <taxon>Streptosporangiales</taxon>
        <taxon>Streptosporangiaceae</taxon>
        <taxon>Sphaerisporangium</taxon>
    </lineage>
</organism>
<protein>
    <submittedName>
        <fullName evidence="9">MFS transporter</fullName>
    </submittedName>
</protein>
<evidence type="ECO:0000259" key="8">
    <source>
        <dbReference type="PROSITE" id="PS50850"/>
    </source>
</evidence>
<gene>
    <name evidence="9" type="ORF">ACFP1K_29020</name>
</gene>
<sequence length="444" mass="46471">MSLRGHRAGNVIEAPAPRDGARWGRVEAAGVVGTVVESYDFALFGLGAALLFGDLFFPAASPGTGLLASLATFAVGFFVRPLGAFVLGNLGDRVGRAPMMVLTLVLMGLATVCIGLLPTYESAGLLAPALLVFLRLVQGFGAGAEYVGAILVVAESGGARSRGLRASLPGTGFFVGVLLATLAFTLVSLMPAAEFAAWGWRLPFLASVVTVLVGLYFRLSIGETQAYREFRAADRPPRFPIWEVLRRRPRSVLVATFANGPMVALYYLVQVFVLSYLTQVLKMPSALGLTANIVATVVAIVTVPLFGALSDRVGRRPVWFGGSALLVVFAFPLFGLVQTREPVLVVGALALVAAGVAAMVAAQSALFAELFETRYRFSGFALARESSAALIAGPAPFVAAALLQRSGGATWPIAVMVVVLGAVGFAAILFAPETRHVSLTRPAG</sequence>
<evidence type="ECO:0000256" key="2">
    <source>
        <dbReference type="ARBA" id="ARBA00022448"/>
    </source>
</evidence>
<dbReference type="EMBL" id="JBHSRF010000058">
    <property type="protein sequence ID" value="MFC6085239.1"/>
    <property type="molecule type" value="Genomic_DNA"/>
</dbReference>
<dbReference type="RefSeq" id="WP_380759165.1">
    <property type="nucleotide sequence ID" value="NZ_JBHSRF010000058.1"/>
</dbReference>
<accession>A0ABW1NPG8</accession>
<feature type="transmembrane region" description="Helical" evidence="7">
    <location>
        <begin position="99"/>
        <end position="120"/>
    </location>
</feature>
<keyword evidence="10" id="KW-1185">Reference proteome</keyword>
<name>A0ABW1NPG8_9ACTN</name>
<evidence type="ECO:0000313" key="9">
    <source>
        <dbReference type="EMBL" id="MFC6085239.1"/>
    </source>
</evidence>
<feature type="transmembrane region" description="Helical" evidence="7">
    <location>
        <begin position="132"/>
        <end position="154"/>
    </location>
</feature>
<evidence type="ECO:0000256" key="7">
    <source>
        <dbReference type="SAM" id="Phobius"/>
    </source>
</evidence>
<dbReference type="InterPro" id="IPR020846">
    <property type="entry name" value="MFS_dom"/>
</dbReference>
<dbReference type="Proteomes" id="UP001596137">
    <property type="component" value="Unassembled WGS sequence"/>
</dbReference>
<feature type="transmembrane region" description="Helical" evidence="7">
    <location>
        <begin position="318"/>
        <end position="337"/>
    </location>
</feature>
<keyword evidence="4 7" id="KW-0812">Transmembrane</keyword>
<evidence type="ECO:0000313" key="10">
    <source>
        <dbReference type="Proteomes" id="UP001596137"/>
    </source>
</evidence>
<evidence type="ECO:0000256" key="3">
    <source>
        <dbReference type="ARBA" id="ARBA00022475"/>
    </source>
</evidence>